<dbReference type="InterPro" id="IPR017871">
    <property type="entry name" value="ABC_transporter-like_CS"/>
</dbReference>
<feature type="domain" description="ABC transporter" evidence="10">
    <location>
        <begin position="374"/>
        <end position="614"/>
    </location>
</feature>
<dbReference type="SUPFAM" id="SSF52540">
    <property type="entry name" value="P-loop containing nucleoside triphosphate hydrolases"/>
    <property type="match status" value="1"/>
</dbReference>
<evidence type="ECO:0000313" key="13">
    <source>
        <dbReference type="Proteomes" id="UP000005234"/>
    </source>
</evidence>
<keyword evidence="13" id="KW-1185">Reference proteome</keyword>
<keyword evidence="2" id="KW-0813">Transport</keyword>
<dbReference type="PROSITE" id="PS50929">
    <property type="entry name" value="ABC_TM1F"/>
    <property type="match status" value="1"/>
</dbReference>
<dbReference type="Gene3D" id="3.40.50.300">
    <property type="entry name" value="P-loop containing nucleotide triphosphate hydrolases"/>
    <property type="match status" value="1"/>
</dbReference>
<dbReference type="eggNOG" id="COG1132">
    <property type="taxonomic scope" value="Bacteria"/>
</dbReference>
<dbReference type="EMBL" id="CP003350">
    <property type="protein sequence ID" value="AFC85376.1"/>
    <property type="molecule type" value="Genomic_DNA"/>
</dbReference>
<evidence type="ECO:0000256" key="4">
    <source>
        <dbReference type="ARBA" id="ARBA00022692"/>
    </source>
</evidence>
<evidence type="ECO:0000256" key="1">
    <source>
        <dbReference type="ARBA" id="ARBA00004651"/>
    </source>
</evidence>
<evidence type="ECO:0000256" key="2">
    <source>
        <dbReference type="ARBA" id="ARBA00022448"/>
    </source>
</evidence>
<dbReference type="InterPro" id="IPR003439">
    <property type="entry name" value="ABC_transporter-like_ATP-bd"/>
</dbReference>
<dbReference type="Gene3D" id="1.20.1560.10">
    <property type="entry name" value="ABC transporter type 1, transmembrane domain"/>
    <property type="match status" value="1"/>
</dbReference>
<keyword evidence="7 9" id="KW-1133">Transmembrane helix</keyword>
<dbReference type="InterPro" id="IPR027417">
    <property type="entry name" value="P-loop_NTPase"/>
</dbReference>
<sequence>MSGLGGRRPPARPQLGWRDRFRALQLVPRYLVSLWQTSPWLTVLEILLRLLVALAPVAVLAVGKLIIDAVVAWLRSGAAVPAVHGWMLPGHIGALLLTELALALAMEWLSRSISLVDGLLVDRYNDRTSLRLMQHAARLDLADFEDAGIQDRLDRARRQVAGRSNLLSTLAGQLQNAITMLSFAVGVAVYSPWLLVLIAVSLLPTLAGELHFGALAYQNDFEWTPQQRELDYVRMLGASGQAAKEIKSFGLNPFLIERYRRLAGEKFRLNRELAWRRTGWRMIYATLGTLGYYLAYAWIVWRTLHGHLGLGDLSFLAASFHRLQSLMQAQLTAFSQVAGQALYLKDLFSFFELQPKIISPTQPRPFPQPIREGFRFERVGLRYPGSSQWALRDLDLQIGAGEVIALVGENGAGKTTLVKLLARLYVPEEGRILLDGHDLADYDLDDLRAHIGIIFQDYMRYHFTAADNIAVGRIQDRDDRAKIQLAAQQGLADAVIEGLEGGYEQMLGKLFREGVELSGGQWQKIAIARAYIRQAQLLILDEPTSALDARAEAEVFQRFKALTQGRSAVIISHRFSTVRIADRIIVLQRGKVLESGSHDELMSCGGHYAELFELQAAGYR</sequence>
<evidence type="ECO:0000256" key="5">
    <source>
        <dbReference type="ARBA" id="ARBA00022741"/>
    </source>
</evidence>
<evidence type="ECO:0000313" key="12">
    <source>
        <dbReference type="EMBL" id="AFC85376.1"/>
    </source>
</evidence>
<dbReference type="InterPro" id="IPR036640">
    <property type="entry name" value="ABC1_TM_sf"/>
</dbReference>
<organism evidence="12 13">
    <name type="scientific">Frateuria aurantia (strain ATCC 33424 / DSM 6220 / KCTC 2777 / LMG 1558 / NBRC 3245 / NCIMB 13370)</name>
    <name type="common">Acetobacter aurantius</name>
    <dbReference type="NCBI Taxonomy" id="767434"/>
    <lineage>
        <taxon>Bacteria</taxon>
        <taxon>Pseudomonadati</taxon>
        <taxon>Pseudomonadota</taxon>
        <taxon>Gammaproteobacteria</taxon>
        <taxon>Lysobacterales</taxon>
        <taxon>Rhodanobacteraceae</taxon>
        <taxon>Frateuria</taxon>
    </lineage>
</organism>
<feature type="transmembrane region" description="Helical" evidence="9">
    <location>
        <begin position="177"/>
        <end position="203"/>
    </location>
</feature>
<dbReference type="GO" id="GO:0005524">
    <property type="term" value="F:ATP binding"/>
    <property type="evidence" value="ECO:0007669"/>
    <property type="project" value="UniProtKB-KW"/>
</dbReference>
<keyword evidence="3" id="KW-1003">Cell membrane</keyword>
<dbReference type="PANTHER" id="PTHR43394:SF1">
    <property type="entry name" value="ATP-BINDING CASSETTE SUB-FAMILY B MEMBER 10, MITOCHONDRIAL"/>
    <property type="match status" value="1"/>
</dbReference>
<evidence type="ECO:0000256" key="9">
    <source>
        <dbReference type="SAM" id="Phobius"/>
    </source>
</evidence>
<reference evidence="12" key="1">
    <citation type="submission" date="2012-02" db="EMBL/GenBank/DDBJ databases">
        <title>The complete genome of Frateuria aurantia DSM 6220.</title>
        <authorList>
            <consortium name="US DOE Joint Genome Institute (JGI-PGF)"/>
            <person name="Lucas S."/>
            <person name="Copeland A."/>
            <person name="Lapidus A."/>
            <person name="Glavina del Rio T."/>
            <person name="Dalin E."/>
            <person name="Tice H."/>
            <person name="Bruce D."/>
            <person name="Goodwin L."/>
            <person name="Pitluck S."/>
            <person name="Peters L."/>
            <person name="Ovchinnikova G."/>
            <person name="Teshima H."/>
            <person name="Kyrpides N."/>
            <person name="Mavromatis K."/>
            <person name="Ivanova N."/>
            <person name="Brettin T."/>
            <person name="Detter J.C."/>
            <person name="Han C."/>
            <person name="Larimer F."/>
            <person name="Land M."/>
            <person name="Hauser L."/>
            <person name="Markowitz V."/>
            <person name="Cheng J.-F."/>
            <person name="Hugenholtz P."/>
            <person name="Woyke T."/>
            <person name="Wu D."/>
            <person name="Brambilla E."/>
            <person name="Klenk H.-P."/>
            <person name="Eisen J.A."/>
        </authorList>
    </citation>
    <scope>NUCLEOTIDE SEQUENCE</scope>
    <source>
        <strain evidence="12">DSM 6220</strain>
    </source>
</reference>
<feature type="transmembrane region" description="Helical" evidence="9">
    <location>
        <begin position="86"/>
        <end position="106"/>
    </location>
</feature>
<dbReference type="Proteomes" id="UP000005234">
    <property type="component" value="Chromosome"/>
</dbReference>
<dbReference type="SMART" id="SM00382">
    <property type="entry name" value="AAA"/>
    <property type="match status" value="1"/>
</dbReference>
<dbReference type="Pfam" id="PF00005">
    <property type="entry name" value="ABC_tran"/>
    <property type="match status" value="1"/>
</dbReference>
<dbReference type="STRING" id="767434.Fraau_0907"/>
<dbReference type="InterPro" id="IPR003593">
    <property type="entry name" value="AAA+_ATPase"/>
</dbReference>
<gene>
    <name evidence="12" type="ordered locus">Fraau_0907</name>
</gene>
<dbReference type="KEGG" id="fau:Fraau_0907"/>
<dbReference type="RefSeq" id="WP_014402382.1">
    <property type="nucleotide sequence ID" value="NC_017033.1"/>
</dbReference>
<dbReference type="PROSITE" id="PS00211">
    <property type="entry name" value="ABC_TRANSPORTER_1"/>
    <property type="match status" value="1"/>
</dbReference>
<dbReference type="HOGENOM" id="CLU_000604_84_3_6"/>
<dbReference type="AlphaFoldDB" id="H8L1L6"/>
<dbReference type="InterPro" id="IPR011527">
    <property type="entry name" value="ABC1_TM_dom"/>
</dbReference>
<dbReference type="PANTHER" id="PTHR43394">
    <property type="entry name" value="ATP-DEPENDENT PERMEASE MDL1, MITOCHONDRIAL"/>
    <property type="match status" value="1"/>
</dbReference>
<keyword evidence="5" id="KW-0547">Nucleotide-binding</keyword>
<evidence type="ECO:0000259" key="10">
    <source>
        <dbReference type="PROSITE" id="PS50893"/>
    </source>
</evidence>
<keyword evidence="4 9" id="KW-0812">Transmembrane</keyword>
<dbReference type="GO" id="GO:0016887">
    <property type="term" value="F:ATP hydrolysis activity"/>
    <property type="evidence" value="ECO:0007669"/>
    <property type="project" value="InterPro"/>
</dbReference>
<dbReference type="GO" id="GO:0005886">
    <property type="term" value="C:plasma membrane"/>
    <property type="evidence" value="ECO:0007669"/>
    <property type="project" value="UniProtKB-SubCell"/>
</dbReference>
<dbReference type="GO" id="GO:0015421">
    <property type="term" value="F:ABC-type oligopeptide transporter activity"/>
    <property type="evidence" value="ECO:0007669"/>
    <property type="project" value="TreeGrafter"/>
</dbReference>
<dbReference type="PROSITE" id="PS50893">
    <property type="entry name" value="ABC_TRANSPORTER_2"/>
    <property type="match status" value="1"/>
</dbReference>
<accession>H8L1L6</accession>
<protein>
    <submittedName>
        <fullName evidence="12">ABC-type multidrug transport system, ATPase and permease component</fullName>
    </submittedName>
</protein>
<keyword evidence="6" id="KW-0067">ATP-binding</keyword>
<feature type="transmembrane region" description="Helical" evidence="9">
    <location>
        <begin position="46"/>
        <end position="74"/>
    </location>
</feature>
<keyword evidence="8 9" id="KW-0472">Membrane</keyword>
<dbReference type="InterPro" id="IPR039421">
    <property type="entry name" value="Type_1_exporter"/>
</dbReference>
<proteinExistence type="predicted"/>
<evidence type="ECO:0000256" key="8">
    <source>
        <dbReference type="ARBA" id="ARBA00023136"/>
    </source>
</evidence>
<comment type="subcellular location">
    <subcellularLocation>
        <location evidence="1">Cell membrane</location>
        <topology evidence="1">Multi-pass membrane protein</topology>
    </subcellularLocation>
</comment>
<feature type="transmembrane region" description="Helical" evidence="9">
    <location>
        <begin position="282"/>
        <end position="301"/>
    </location>
</feature>
<dbReference type="FunFam" id="3.40.50.300:FF:000221">
    <property type="entry name" value="Multidrug ABC transporter ATP-binding protein"/>
    <property type="match status" value="1"/>
</dbReference>
<evidence type="ECO:0000256" key="3">
    <source>
        <dbReference type="ARBA" id="ARBA00022475"/>
    </source>
</evidence>
<name>H8L1L6_FRAAD</name>
<evidence type="ECO:0000256" key="7">
    <source>
        <dbReference type="ARBA" id="ARBA00022989"/>
    </source>
</evidence>
<dbReference type="SUPFAM" id="SSF90123">
    <property type="entry name" value="ABC transporter transmembrane region"/>
    <property type="match status" value="1"/>
</dbReference>
<feature type="domain" description="ABC transmembrane type-1" evidence="11">
    <location>
        <begin position="46"/>
        <end position="339"/>
    </location>
</feature>
<evidence type="ECO:0000256" key="6">
    <source>
        <dbReference type="ARBA" id="ARBA00022840"/>
    </source>
</evidence>
<evidence type="ECO:0000259" key="11">
    <source>
        <dbReference type="PROSITE" id="PS50929"/>
    </source>
</evidence>